<protein>
    <submittedName>
        <fullName evidence="1">Uncharacterized protein</fullName>
    </submittedName>
</protein>
<reference evidence="1 2" key="1">
    <citation type="journal article" date="2012" name="Genome Biol.">
        <title>Sequencing three crocodilian genomes to illuminate the evolution of archosaurs and amniotes.</title>
        <authorList>
            <person name="St John J.A."/>
            <person name="Braun E.L."/>
            <person name="Isberg S.R."/>
            <person name="Miles L.G."/>
            <person name="Chong A.Y."/>
            <person name="Gongora J."/>
            <person name="Dalzell P."/>
            <person name="Moran C."/>
            <person name="Bed'hom B."/>
            <person name="Abzhanov A."/>
            <person name="Burgess S.C."/>
            <person name="Cooksey A.M."/>
            <person name="Castoe T.A."/>
            <person name="Crawford N.G."/>
            <person name="Densmore L.D."/>
            <person name="Drew J.C."/>
            <person name="Edwards S.V."/>
            <person name="Faircloth B.C."/>
            <person name="Fujita M.K."/>
            <person name="Greenwold M.J."/>
            <person name="Hoffmann F.G."/>
            <person name="Howard J.M."/>
            <person name="Iguchi T."/>
            <person name="Janes D.E."/>
            <person name="Khan S.Y."/>
            <person name="Kohno S."/>
            <person name="de Koning A.J."/>
            <person name="Lance S.L."/>
            <person name="McCarthy F.M."/>
            <person name="McCormack J.E."/>
            <person name="Merchant M.E."/>
            <person name="Peterson D.G."/>
            <person name="Pollock D.D."/>
            <person name="Pourmand N."/>
            <person name="Raney B.J."/>
            <person name="Roessler K.A."/>
            <person name="Sanford J.R."/>
            <person name="Sawyer R.H."/>
            <person name="Schmidt C.J."/>
            <person name="Triplett E.W."/>
            <person name="Tuberville T.D."/>
            <person name="Venegas-Anaya M."/>
            <person name="Howard J.T."/>
            <person name="Jarvis E.D."/>
            <person name="Guillette L.J.Jr."/>
            <person name="Glenn T.C."/>
            <person name="Green R.E."/>
            <person name="Ray D.A."/>
        </authorList>
    </citation>
    <scope>NUCLEOTIDE SEQUENCE [LARGE SCALE GENOMIC DNA]</scope>
    <source>
        <strain evidence="1">KSC_2009_1</strain>
    </source>
</reference>
<gene>
    <name evidence="1" type="ORF">Y1Q_0023090</name>
</gene>
<proteinExistence type="predicted"/>
<keyword evidence="2" id="KW-1185">Reference proteome</keyword>
<evidence type="ECO:0000313" key="1">
    <source>
        <dbReference type="EMBL" id="KYO37070.1"/>
    </source>
</evidence>
<sequence length="96" mass="11157">MQRDRWQLRCLFQLEASAWPALCFPESAYLTRWFLSRLLAHTEMRLDQLKQPGQVISGEREHVALPLEMLHQTVSPQPWLPWKGGSGRASQKTLKS</sequence>
<dbReference type="AlphaFoldDB" id="A0A151NJY0"/>
<evidence type="ECO:0000313" key="2">
    <source>
        <dbReference type="Proteomes" id="UP000050525"/>
    </source>
</evidence>
<dbReference type="EMBL" id="AKHW03002882">
    <property type="protein sequence ID" value="KYO37070.1"/>
    <property type="molecule type" value="Genomic_DNA"/>
</dbReference>
<dbReference type="Proteomes" id="UP000050525">
    <property type="component" value="Unassembled WGS sequence"/>
</dbReference>
<accession>A0A151NJY0</accession>
<comment type="caution">
    <text evidence="1">The sequence shown here is derived from an EMBL/GenBank/DDBJ whole genome shotgun (WGS) entry which is preliminary data.</text>
</comment>
<name>A0A151NJY0_ALLMI</name>
<organism evidence="1 2">
    <name type="scientific">Alligator mississippiensis</name>
    <name type="common">American alligator</name>
    <dbReference type="NCBI Taxonomy" id="8496"/>
    <lineage>
        <taxon>Eukaryota</taxon>
        <taxon>Metazoa</taxon>
        <taxon>Chordata</taxon>
        <taxon>Craniata</taxon>
        <taxon>Vertebrata</taxon>
        <taxon>Euteleostomi</taxon>
        <taxon>Archelosauria</taxon>
        <taxon>Archosauria</taxon>
        <taxon>Crocodylia</taxon>
        <taxon>Alligatoridae</taxon>
        <taxon>Alligatorinae</taxon>
        <taxon>Alligator</taxon>
    </lineage>
</organism>